<dbReference type="Pfam" id="PF11756">
    <property type="entry name" value="YgbA_NO"/>
    <property type="match status" value="1"/>
</dbReference>
<evidence type="ECO:0000313" key="1">
    <source>
        <dbReference type="EMBL" id="MFC4651388.1"/>
    </source>
</evidence>
<accession>A0ABV9J9E9</accession>
<protein>
    <submittedName>
        <fullName evidence="1">Nitrous oxide-stimulated promoter family protein</fullName>
    </submittedName>
</protein>
<reference evidence="2" key="1">
    <citation type="journal article" date="2019" name="Int. J. Syst. Evol. Microbiol.">
        <title>The Global Catalogue of Microorganisms (GCM) 10K type strain sequencing project: providing services to taxonomists for standard genome sequencing and annotation.</title>
        <authorList>
            <consortium name="The Broad Institute Genomics Platform"/>
            <consortium name="The Broad Institute Genome Sequencing Center for Infectious Disease"/>
            <person name="Wu L."/>
            <person name="Ma J."/>
        </authorList>
    </citation>
    <scope>NUCLEOTIDE SEQUENCE [LARGE SCALE GENOMIC DNA]</scope>
    <source>
        <strain evidence="2">CCUG 63287</strain>
    </source>
</reference>
<dbReference type="EMBL" id="JBHSGD010000001">
    <property type="protein sequence ID" value="MFC4651388.1"/>
    <property type="molecule type" value="Genomic_DNA"/>
</dbReference>
<comment type="caution">
    <text evidence="1">The sequence shown here is derived from an EMBL/GenBank/DDBJ whole genome shotgun (WGS) entry which is preliminary data.</text>
</comment>
<sequence>MSKKINNGPKIREEKATVSLMIQLYCRKHHNTKNELCEDCQTLADYAQTRLSFCRFGEQKTTCKKCPVHCYRKDMREKIQKIMCFSGPRMLIYHPIYALKHITKSIIK</sequence>
<name>A0ABV9J9E9_9LACT</name>
<dbReference type="RefSeq" id="WP_213534526.1">
    <property type="nucleotide sequence ID" value="NZ_BOVQ01000003.1"/>
</dbReference>
<gene>
    <name evidence="1" type="ORF">ACFO26_00500</name>
</gene>
<evidence type="ECO:0000313" key="2">
    <source>
        <dbReference type="Proteomes" id="UP001595987"/>
    </source>
</evidence>
<keyword evidence="2" id="KW-1185">Reference proteome</keyword>
<dbReference type="NCBIfam" id="NF007714">
    <property type="entry name" value="PRK10410.1-2"/>
    <property type="match status" value="1"/>
</dbReference>
<organism evidence="1 2">
    <name type="scientific">Lactococcus nasutitermitis</name>
    <dbReference type="NCBI Taxonomy" id="1652957"/>
    <lineage>
        <taxon>Bacteria</taxon>
        <taxon>Bacillati</taxon>
        <taxon>Bacillota</taxon>
        <taxon>Bacilli</taxon>
        <taxon>Lactobacillales</taxon>
        <taxon>Streptococcaceae</taxon>
        <taxon>Lactococcus</taxon>
    </lineage>
</organism>
<dbReference type="InterPro" id="IPR020483">
    <property type="entry name" value="Uncharacterised_YgbA"/>
</dbReference>
<proteinExistence type="predicted"/>
<dbReference type="Proteomes" id="UP001595987">
    <property type="component" value="Unassembled WGS sequence"/>
</dbReference>